<dbReference type="NCBIfam" id="TIGR04057">
    <property type="entry name" value="SusC_RagA_signa"/>
    <property type="match status" value="1"/>
</dbReference>
<evidence type="ECO:0000256" key="4">
    <source>
        <dbReference type="ARBA" id="ARBA00022692"/>
    </source>
</evidence>
<dbReference type="InterPro" id="IPR000531">
    <property type="entry name" value="Beta-barrel_TonB"/>
</dbReference>
<dbReference type="InterPro" id="IPR036942">
    <property type="entry name" value="Beta-barrel_TonB_sf"/>
</dbReference>
<feature type="domain" description="TonB-dependent receptor-like beta-barrel" evidence="10">
    <location>
        <begin position="407"/>
        <end position="834"/>
    </location>
</feature>
<dbReference type="InterPro" id="IPR023996">
    <property type="entry name" value="TonB-dep_OMP_SusC/RagA"/>
</dbReference>
<sequence>MLFSASIFAQGTKTITGTVADLLGQPLPGATVVEQGTTNGTVTNSDGFYTINVNENATLAFSFVGMKPQIAKVGNQNQINIMLEEESIGLEEVVAIGYGTQSRKTLTTAISKYETEELNNIAVNNVADGLKGKVAGVRVYSSSGQPGETPSIRIRGGSSINYSNSPLILIDGLERGLDEVNPKDIESIEVLKDAAATAIYGSRASNGVVLVTTKKGDTSGAPKITFESTLSYQNIERYYDLCNAEEYLTLERLGIERGPNASWNSTYGYGASTNNDENSIYTTRYLETGETVPSGWKTMPDPVDPSKTLVFQDNDFADIIFNPTLRQNYYIGASGGTNALKYAGGISYTDDKGVSIGTGWKQFSARANTSINLSEKVKLSTSFDFHENTSEAYDSQVNAITRALYSAPTQRLYNDDGTPTRGFNATSPNPLWWEYYHDGSTIKQGFNVAATLDWNITKHLLATFSGNKNTLTSQSDTFEKANEFNGSRPAESSFSQTRKEQLEGVLNYSNSLGKNNFQGMVGLSYLDVRYKYLYAYAYGGSTDKISTLNAAPTAGDATSTKTEDVLIGYFARLAYDYDKKYLLSASVRRDGSSRFGDNKKWALFPSVSLGWIITEEDFMKNQNTISTLKLRSSLGQTGNNAISLNAAQGVYSPTYKYNGNAGIRNTSMANQDLTWETTTQYDLGLDAGLFKNRLTFLIDGFNKKTDDLLFAKELPNTSGFSSITTNIGTVRYYGFDFQISSTNIKKNDFTWSTDFTWSYVKNKVVKLPDNGRDKNRIGGYQLPDGSAFGGIAEGEPLDRFYGFKVDYLIDNFEQAENALYDQYAVGYDYRDGTTVKGRKMPGDYEWIDRNGDGEITSVDVFELGRTTPHTTGGLNNTVKYKNFTFRLFLDWAMGHSMMDVGFKYHMMSTFNSNANPVTQALDAWKEEGDAAKTKWARFAPHDSKENWNYRRDSDAVTFKGDYLCIREISVAYDIPSKLLKRTGFKNANIFISGNNLHYFTEVLATPPEVSTNNYSSSTGYPPVRRINFGIKVTY</sequence>
<evidence type="ECO:0000256" key="7">
    <source>
        <dbReference type="ARBA" id="ARBA00023237"/>
    </source>
</evidence>
<keyword evidence="7 8" id="KW-0998">Cell outer membrane</keyword>
<dbReference type="InterPro" id="IPR039426">
    <property type="entry name" value="TonB-dep_rcpt-like"/>
</dbReference>
<accession>A0A6I6JY67</accession>
<dbReference type="SUPFAM" id="SSF49464">
    <property type="entry name" value="Carboxypeptidase regulatory domain-like"/>
    <property type="match status" value="1"/>
</dbReference>
<dbReference type="InterPro" id="IPR037066">
    <property type="entry name" value="Plug_dom_sf"/>
</dbReference>
<keyword evidence="4 8" id="KW-0812">Transmembrane</keyword>
<dbReference type="Gene3D" id="2.60.40.1120">
    <property type="entry name" value="Carboxypeptidase-like, regulatory domain"/>
    <property type="match status" value="1"/>
</dbReference>
<protein>
    <submittedName>
        <fullName evidence="12">SusC/RagA family TonB-linked outer membrane protein</fullName>
    </submittedName>
</protein>
<keyword evidence="6 8" id="KW-0472">Membrane</keyword>
<evidence type="ECO:0000256" key="5">
    <source>
        <dbReference type="ARBA" id="ARBA00023077"/>
    </source>
</evidence>
<evidence type="ECO:0000256" key="9">
    <source>
        <dbReference type="RuleBase" id="RU003357"/>
    </source>
</evidence>
<proteinExistence type="inferred from homology"/>
<dbReference type="InterPro" id="IPR008969">
    <property type="entry name" value="CarboxyPept-like_regulatory"/>
</dbReference>
<comment type="subcellular location">
    <subcellularLocation>
        <location evidence="1 8">Cell outer membrane</location>
        <topology evidence="1 8">Multi-pass membrane protein</topology>
    </subcellularLocation>
</comment>
<dbReference type="PROSITE" id="PS52016">
    <property type="entry name" value="TONB_DEPENDENT_REC_3"/>
    <property type="match status" value="1"/>
</dbReference>
<dbReference type="InterPro" id="IPR018247">
    <property type="entry name" value="EF_Hand_1_Ca_BS"/>
</dbReference>
<dbReference type="InterPro" id="IPR023997">
    <property type="entry name" value="TonB-dep_OMP_SusC/RagA_CS"/>
</dbReference>
<evidence type="ECO:0000259" key="10">
    <source>
        <dbReference type="Pfam" id="PF00593"/>
    </source>
</evidence>
<dbReference type="SUPFAM" id="SSF56935">
    <property type="entry name" value="Porins"/>
    <property type="match status" value="1"/>
</dbReference>
<evidence type="ECO:0000256" key="6">
    <source>
        <dbReference type="ARBA" id="ARBA00023136"/>
    </source>
</evidence>
<dbReference type="InterPro" id="IPR012910">
    <property type="entry name" value="Plug_dom"/>
</dbReference>
<dbReference type="FunFam" id="2.170.130.10:FF:000003">
    <property type="entry name" value="SusC/RagA family TonB-linked outer membrane protein"/>
    <property type="match status" value="1"/>
</dbReference>
<keyword evidence="3 8" id="KW-1134">Transmembrane beta strand</keyword>
<dbReference type="EMBL" id="CP046401">
    <property type="protein sequence ID" value="QGY48106.1"/>
    <property type="molecule type" value="Genomic_DNA"/>
</dbReference>
<dbReference type="GO" id="GO:0009279">
    <property type="term" value="C:cell outer membrane"/>
    <property type="evidence" value="ECO:0007669"/>
    <property type="project" value="UniProtKB-SubCell"/>
</dbReference>
<dbReference type="Pfam" id="PF07715">
    <property type="entry name" value="Plug"/>
    <property type="match status" value="1"/>
</dbReference>
<keyword evidence="5 9" id="KW-0798">TonB box</keyword>
<evidence type="ECO:0000313" key="13">
    <source>
        <dbReference type="Proteomes" id="UP000428260"/>
    </source>
</evidence>
<dbReference type="PROSITE" id="PS00018">
    <property type="entry name" value="EF_HAND_1"/>
    <property type="match status" value="1"/>
</dbReference>
<gene>
    <name evidence="12" type="ORF">GM418_11580</name>
</gene>
<dbReference type="AlphaFoldDB" id="A0A6I6JY67"/>
<dbReference type="Pfam" id="PF00593">
    <property type="entry name" value="TonB_dep_Rec_b-barrel"/>
    <property type="match status" value="1"/>
</dbReference>
<evidence type="ECO:0000256" key="8">
    <source>
        <dbReference type="PROSITE-ProRule" id="PRU01360"/>
    </source>
</evidence>
<dbReference type="Proteomes" id="UP000428260">
    <property type="component" value="Chromosome"/>
</dbReference>
<evidence type="ECO:0000256" key="1">
    <source>
        <dbReference type="ARBA" id="ARBA00004571"/>
    </source>
</evidence>
<keyword evidence="13" id="KW-1185">Reference proteome</keyword>
<evidence type="ECO:0000256" key="3">
    <source>
        <dbReference type="ARBA" id="ARBA00022452"/>
    </source>
</evidence>
<organism evidence="12 13">
    <name type="scientific">Maribellus comscasis</name>
    <dbReference type="NCBI Taxonomy" id="2681766"/>
    <lineage>
        <taxon>Bacteria</taxon>
        <taxon>Pseudomonadati</taxon>
        <taxon>Bacteroidota</taxon>
        <taxon>Bacteroidia</taxon>
        <taxon>Marinilabiliales</taxon>
        <taxon>Prolixibacteraceae</taxon>
        <taxon>Maribellus</taxon>
    </lineage>
</organism>
<evidence type="ECO:0000313" key="12">
    <source>
        <dbReference type="EMBL" id="QGY48106.1"/>
    </source>
</evidence>
<comment type="similarity">
    <text evidence="8 9">Belongs to the TonB-dependent receptor family.</text>
</comment>
<reference evidence="12 13" key="1">
    <citation type="submission" date="2019-11" db="EMBL/GenBank/DDBJ databases">
        <authorList>
            <person name="Zheng R.K."/>
            <person name="Sun C.M."/>
        </authorList>
    </citation>
    <scope>NUCLEOTIDE SEQUENCE [LARGE SCALE GENOMIC DNA]</scope>
    <source>
        <strain evidence="12 13">WC007</strain>
    </source>
</reference>
<dbReference type="Gene3D" id="2.170.130.10">
    <property type="entry name" value="TonB-dependent receptor, plug domain"/>
    <property type="match status" value="1"/>
</dbReference>
<dbReference type="KEGG" id="mcos:GM418_11580"/>
<evidence type="ECO:0000259" key="11">
    <source>
        <dbReference type="Pfam" id="PF07715"/>
    </source>
</evidence>
<dbReference type="Pfam" id="PF13715">
    <property type="entry name" value="CarbopepD_reg_2"/>
    <property type="match status" value="1"/>
</dbReference>
<evidence type="ECO:0000256" key="2">
    <source>
        <dbReference type="ARBA" id="ARBA00022448"/>
    </source>
</evidence>
<dbReference type="Gene3D" id="2.40.170.20">
    <property type="entry name" value="TonB-dependent receptor, beta-barrel domain"/>
    <property type="match status" value="1"/>
</dbReference>
<dbReference type="NCBIfam" id="TIGR04056">
    <property type="entry name" value="OMP_RagA_SusC"/>
    <property type="match status" value="1"/>
</dbReference>
<name>A0A6I6JY67_9BACT</name>
<feature type="domain" description="TonB-dependent receptor plug" evidence="11">
    <location>
        <begin position="104"/>
        <end position="208"/>
    </location>
</feature>
<keyword evidence="2 8" id="KW-0813">Transport</keyword>